<protein>
    <submittedName>
        <fullName evidence="1">Uncharacterized protein</fullName>
    </submittedName>
</protein>
<gene>
    <name evidence="1" type="ORF">BF9343_1467</name>
</gene>
<proteinExistence type="predicted"/>
<accession>Q5LF50</accession>
<dbReference type="PaxDb" id="272559-BF9343_1467"/>
<dbReference type="KEGG" id="bfs:BF9343_1467"/>
<reference evidence="1 2" key="1">
    <citation type="journal article" date="2005" name="Science">
        <title>Extensive DNA inversions in the B. fragilis genome control variable gene expression.</title>
        <authorList>
            <person name="Cerdeno-Tarraga A.M."/>
            <person name="Patrick S."/>
            <person name="Crosmann L."/>
            <person name="Blakely G."/>
            <person name="Abratt V."/>
            <person name="Lennard N."/>
            <person name="Duerden B."/>
            <person name="Poxton I."/>
            <person name="Harris B."/>
            <person name="Quail M.A."/>
            <person name="Barron A."/>
            <person name="Clarck L."/>
            <person name="Corton C."/>
            <person name="Doggett J."/>
            <person name="Holden M.T.G."/>
            <person name="Larke N."/>
            <person name="Line A."/>
            <person name="Lord A."/>
            <person name="Norbertczak H."/>
            <person name="Ormond D."/>
            <person name="Price C."/>
            <person name="Rabbinowitsch E."/>
            <person name="Woodward J."/>
            <person name="Barrel B.G."/>
            <person name="Parkhill J."/>
        </authorList>
    </citation>
    <scope>NUCLEOTIDE SEQUENCE [LARGE SCALE GENOMIC DNA]</scope>
    <source>
        <strain evidence="2">ATCC 25285 / DSM 2151 / CCUG 4856 / JCM 11019 / LMG 10263 / NCTC 9343 / Onslow / VPI 2553 / EN-2</strain>
    </source>
</reference>
<keyword evidence="2" id="KW-1185">Reference proteome</keyword>
<dbReference type="AlphaFoldDB" id="Q5LF50"/>
<evidence type="ECO:0000313" key="1">
    <source>
        <dbReference type="EMBL" id="CAH07248.1"/>
    </source>
</evidence>
<organism evidence="1 2">
    <name type="scientific">Bacteroides fragilis (strain ATCC 25285 / DSM 2151 / CCUG 4856 / JCM 11019 / LMG 10263 / NCTC 9343 / Onslow / VPI 2553 / EN-2)</name>
    <dbReference type="NCBI Taxonomy" id="272559"/>
    <lineage>
        <taxon>Bacteria</taxon>
        <taxon>Pseudomonadati</taxon>
        <taxon>Bacteroidota</taxon>
        <taxon>Bacteroidia</taxon>
        <taxon>Bacteroidales</taxon>
        <taxon>Bacteroidaceae</taxon>
        <taxon>Bacteroides</taxon>
    </lineage>
</organism>
<dbReference type="HOGENOM" id="CLU_2785175_0_0_10"/>
<name>Q5LF50_BACFN</name>
<dbReference type="Proteomes" id="UP000006731">
    <property type="component" value="Chromosome"/>
</dbReference>
<sequence>MQILSSLMRNCLLYICSVEYINTTSTSKIYIHPLKNISNILKQPLNYENEKYFYLFFYYRLYCTLGIM</sequence>
<evidence type="ECO:0000313" key="2">
    <source>
        <dbReference type="Proteomes" id="UP000006731"/>
    </source>
</evidence>
<dbReference type="EMBL" id="CR626927">
    <property type="protein sequence ID" value="CAH07248.1"/>
    <property type="molecule type" value="Genomic_DNA"/>
</dbReference>